<gene>
    <name evidence="2" type="ORF">HA335_01010</name>
</gene>
<protein>
    <submittedName>
        <fullName evidence="2">Uncharacterized protein</fullName>
    </submittedName>
</protein>
<accession>A0A832T368</accession>
<comment type="caution">
    <text evidence="2">The sequence shown here is derived from an EMBL/GenBank/DDBJ whole genome shotgun (WGS) entry which is preliminary data.</text>
</comment>
<evidence type="ECO:0000256" key="1">
    <source>
        <dbReference type="SAM" id="Phobius"/>
    </source>
</evidence>
<name>A0A832T368_9EURY</name>
<keyword evidence="1" id="KW-1133">Transmembrane helix</keyword>
<feature type="transmembrane region" description="Helical" evidence="1">
    <location>
        <begin position="29"/>
        <end position="44"/>
    </location>
</feature>
<reference evidence="2" key="1">
    <citation type="journal article" date="2020" name="bioRxiv">
        <title>A rank-normalized archaeal taxonomy based on genome phylogeny resolves widespread incomplete and uneven classifications.</title>
        <authorList>
            <person name="Rinke C."/>
            <person name="Chuvochina M."/>
            <person name="Mussig A.J."/>
            <person name="Chaumeil P.-A."/>
            <person name="Waite D.W."/>
            <person name="Whitman W.B."/>
            <person name="Parks D.H."/>
            <person name="Hugenholtz P."/>
        </authorList>
    </citation>
    <scope>NUCLEOTIDE SEQUENCE</scope>
    <source>
        <strain evidence="2">UBA8849</strain>
    </source>
</reference>
<dbReference type="RefSeq" id="WP_064496856.1">
    <property type="nucleotide sequence ID" value="NC_000909.1"/>
</dbReference>
<feature type="transmembrane region" description="Helical" evidence="1">
    <location>
        <begin position="56"/>
        <end position="84"/>
    </location>
</feature>
<keyword evidence="1" id="KW-0472">Membrane</keyword>
<dbReference type="AlphaFoldDB" id="A0A832T368"/>
<dbReference type="Proteomes" id="UP000645676">
    <property type="component" value="Unassembled WGS sequence"/>
</dbReference>
<evidence type="ECO:0000313" key="3">
    <source>
        <dbReference type="Proteomes" id="UP000645676"/>
    </source>
</evidence>
<organism evidence="2 3">
    <name type="scientific">Methanocaldococcus jannaschii</name>
    <dbReference type="NCBI Taxonomy" id="2190"/>
    <lineage>
        <taxon>Archaea</taxon>
        <taxon>Methanobacteriati</taxon>
        <taxon>Methanobacteriota</taxon>
        <taxon>Methanomada group</taxon>
        <taxon>Methanococci</taxon>
        <taxon>Methanococcales</taxon>
        <taxon>Methanocaldococcaceae</taxon>
        <taxon>Methanocaldococcus</taxon>
    </lineage>
</organism>
<dbReference type="EMBL" id="DUJR01000005">
    <property type="protein sequence ID" value="HII59153.1"/>
    <property type="molecule type" value="Genomic_DNA"/>
</dbReference>
<sequence length="90" mass="10396">MGFLKIMLRIFCWFFATLVLYSIAPLWPLYGIIGVPVILPRLIFKDKKKCLTTTSTLLLLVIFLPELLILIGFLIFPIVMGYYISKELVK</sequence>
<proteinExistence type="predicted"/>
<evidence type="ECO:0000313" key="2">
    <source>
        <dbReference type="EMBL" id="HII59153.1"/>
    </source>
</evidence>
<keyword evidence="1" id="KW-0812">Transmembrane</keyword>